<protein>
    <submittedName>
        <fullName evidence="1">Uncharacterized protein</fullName>
    </submittedName>
</protein>
<dbReference type="EMBL" id="JBDODL010000062">
    <property type="protein sequence ID" value="MES1918439.1"/>
    <property type="molecule type" value="Genomic_DNA"/>
</dbReference>
<name>A0ABV2AFH0_9EUKA</name>
<comment type="caution">
    <text evidence="1">The sequence shown here is derived from an EMBL/GenBank/DDBJ whole genome shotgun (WGS) entry which is preliminary data.</text>
</comment>
<keyword evidence="2" id="KW-1185">Reference proteome</keyword>
<dbReference type="Proteomes" id="UP001439008">
    <property type="component" value="Unassembled WGS sequence"/>
</dbReference>
<proteinExistence type="predicted"/>
<evidence type="ECO:0000313" key="2">
    <source>
        <dbReference type="Proteomes" id="UP001439008"/>
    </source>
</evidence>
<evidence type="ECO:0000313" key="1">
    <source>
        <dbReference type="EMBL" id="MES1918439.1"/>
    </source>
</evidence>
<sequence>MFIAKKIVRYSHQMVDLNSMELSKIYDCIEFWCDICDLNDENKDTLKKTAKNLNASKNIRISEYLNGGNYGNFNFIDKFKSSKKSLIAEPDLEISKSILSKEEKESVKASRIRTNFKKMLK</sequence>
<accession>A0ABV2AFH0</accession>
<organism evidence="1 2">
    <name type="scientific">Bonamia ostreae</name>
    <dbReference type="NCBI Taxonomy" id="126728"/>
    <lineage>
        <taxon>Eukaryota</taxon>
        <taxon>Sar</taxon>
        <taxon>Rhizaria</taxon>
        <taxon>Endomyxa</taxon>
        <taxon>Ascetosporea</taxon>
        <taxon>Haplosporida</taxon>
        <taxon>Bonamia</taxon>
    </lineage>
</organism>
<reference evidence="1 2" key="1">
    <citation type="journal article" date="2024" name="BMC Biol.">
        <title>Comparative genomics of Ascetosporea gives new insight into the evolutionary basis for animal parasitism in Rhizaria.</title>
        <authorList>
            <person name="Hiltunen Thoren M."/>
            <person name="Onut-Brannstrom I."/>
            <person name="Alfjorden A."/>
            <person name="Peckova H."/>
            <person name="Swords F."/>
            <person name="Hooper C."/>
            <person name="Holzer A.S."/>
            <person name="Bass D."/>
            <person name="Burki F."/>
        </authorList>
    </citation>
    <scope>NUCLEOTIDE SEQUENCE [LARGE SCALE GENOMIC DNA]</scope>
    <source>
        <strain evidence="1">20-A016</strain>
    </source>
</reference>
<gene>
    <name evidence="1" type="ORF">MHBO_000408</name>
</gene>